<dbReference type="AlphaFoldDB" id="A0A822XK14"/>
<evidence type="ECO:0000313" key="1">
    <source>
        <dbReference type="EMBL" id="DAD17908.1"/>
    </source>
</evidence>
<reference evidence="1 2" key="1">
    <citation type="journal article" date="2020" name="Mol. Biol. Evol.">
        <title>Distinct Expression and Methylation Patterns for Genes with Different Fates following a Single Whole-Genome Duplication in Flowering Plants.</title>
        <authorList>
            <person name="Shi T."/>
            <person name="Rahmani R.S."/>
            <person name="Gugger P.F."/>
            <person name="Wang M."/>
            <person name="Li H."/>
            <person name="Zhang Y."/>
            <person name="Li Z."/>
            <person name="Wang Q."/>
            <person name="Van de Peer Y."/>
            <person name="Marchal K."/>
            <person name="Chen J."/>
        </authorList>
    </citation>
    <scope>NUCLEOTIDE SEQUENCE [LARGE SCALE GENOMIC DNA]</scope>
    <source>
        <tissue evidence="1">Leaf</tissue>
    </source>
</reference>
<protein>
    <submittedName>
        <fullName evidence="1">Uncharacterized protein</fullName>
    </submittedName>
</protein>
<keyword evidence="2" id="KW-1185">Reference proteome</keyword>
<organism evidence="1 2">
    <name type="scientific">Nelumbo nucifera</name>
    <name type="common">Sacred lotus</name>
    <dbReference type="NCBI Taxonomy" id="4432"/>
    <lineage>
        <taxon>Eukaryota</taxon>
        <taxon>Viridiplantae</taxon>
        <taxon>Streptophyta</taxon>
        <taxon>Embryophyta</taxon>
        <taxon>Tracheophyta</taxon>
        <taxon>Spermatophyta</taxon>
        <taxon>Magnoliopsida</taxon>
        <taxon>Proteales</taxon>
        <taxon>Nelumbonaceae</taxon>
        <taxon>Nelumbo</taxon>
    </lineage>
</organism>
<name>A0A822XK14_NELNU</name>
<evidence type="ECO:0000313" key="2">
    <source>
        <dbReference type="Proteomes" id="UP000607653"/>
    </source>
</evidence>
<dbReference type="Proteomes" id="UP000607653">
    <property type="component" value="Unassembled WGS sequence"/>
</dbReference>
<accession>A0A822XK14</accession>
<comment type="caution">
    <text evidence="1">The sequence shown here is derived from an EMBL/GenBank/DDBJ whole genome shotgun (WGS) entry which is preliminary data.</text>
</comment>
<proteinExistence type="predicted"/>
<dbReference type="EMBL" id="DUZY01000001">
    <property type="protein sequence ID" value="DAD17908.1"/>
    <property type="molecule type" value="Genomic_DNA"/>
</dbReference>
<sequence>MTFRKGKHFNLKHPNLFMRSQSATNLIIIPYKSTGSILHQRQLQMCNILTFSPHRLDRNHYSIQIVFSYLKSTHFFGGKIKSN</sequence>
<gene>
    <name evidence="1" type="ORF">HUJ06_019371</name>
</gene>